<proteinExistence type="predicted"/>
<gene>
    <name evidence="1" type="ORF">DF3PA_200039</name>
</gene>
<sequence length="114" mass="12630">MSSGRGGVIRIAVPDLRICVERYLTDQDGDKFVQSLCMMDRNPQGIIERVRMAILGFRGHKWIYDGQSLATALMRAGFVDAELLPAGVTRIADTGALDLCERAEESVYVEARKP</sequence>
<reference evidence="1" key="1">
    <citation type="submission" date="2018-11" db="EMBL/GenBank/DDBJ databases">
        <authorList>
            <person name="Onetto C."/>
        </authorList>
    </citation>
    <scope>NUCLEOTIDE SEQUENCE [LARGE SCALE GENOMIC DNA]</scope>
</reference>
<dbReference type="EMBL" id="UXAT02000013">
    <property type="protein sequence ID" value="VUX46357.1"/>
    <property type="molecule type" value="Genomic_DNA"/>
</dbReference>
<keyword evidence="2" id="KW-1185">Reference proteome</keyword>
<evidence type="ECO:0000313" key="1">
    <source>
        <dbReference type="EMBL" id="VUX46357.1"/>
    </source>
</evidence>
<protein>
    <submittedName>
        <fullName evidence="1">Methyltransferase domain-containing protein</fullName>
    </submittedName>
</protein>
<name>A0A564WCX2_9PROT</name>
<dbReference type="AlphaFoldDB" id="A0A564WCX2"/>
<dbReference type="GO" id="GO:0008168">
    <property type="term" value="F:methyltransferase activity"/>
    <property type="evidence" value="ECO:0007669"/>
    <property type="project" value="UniProtKB-KW"/>
</dbReference>
<organism evidence="1 2">
    <name type="scientific">Candidatus Defluviicoccus seviourii</name>
    <dbReference type="NCBI Taxonomy" id="2565273"/>
    <lineage>
        <taxon>Bacteria</taxon>
        <taxon>Pseudomonadati</taxon>
        <taxon>Pseudomonadota</taxon>
        <taxon>Alphaproteobacteria</taxon>
        <taxon>Rhodospirillales</taxon>
        <taxon>Rhodospirillaceae</taxon>
        <taxon>Defluviicoccus</taxon>
    </lineage>
</organism>
<keyword evidence="1" id="KW-0808">Transferase</keyword>
<comment type="caution">
    <text evidence="1">The sequence shown here is derived from an EMBL/GenBank/DDBJ whole genome shotgun (WGS) entry which is preliminary data.</text>
</comment>
<keyword evidence="1" id="KW-0489">Methyltransferase</keyword>
<dbReference type="GO" id="GO:0032259">
    <property type="term" value="P:methylation"/>
    <property type="evidence" value="ECO:0007669"/>
    <property type="project" value="UniProtKB-KW"/>
</dbReference>
<accession>A0A564WCX2</accession>
<evidence type="ECO:0000313" key="2">
    <source>
        <dbReference type="Proteomes" id="UP000326641"/>
    </source>
</evidence>
<dbReference type="Proteomes" id="UP000326641">
    <property type="component" value="Unassembled WGS sequence"/>
</dbReference>